<protein>
    <submittedName>
        <fullName evidence="2">Uncharacterized protein</fullName>
    </submittedName>
</protein>
<accession>A0A821NLN0</accession>
<evidence type="ECO:0000313" key="2">
    <source>
        <dbReference type="EMBL" id="CAF4787698.1"/>
    </source>
</evidence>
<evidence type="ECO:0000256" key="1">
    <source>
        <dbReference type="SAM" id="MobiDB-lite"/>
    </source>
</evidence>
<organism evidence="2 3">
    <name type="scientific">Rotaria magnacalcarata</name>
    <dbReference type="NCBI Taxonomy" id="392030"/>
    <lineage>
        <taxon>Eukaryota</taxon>
        <taxon>Metazoa</taxon>
        <taxon>Spiralia</taxon>
        <taxon>Gnathifera</taxon>
        <taxon>Rotifera</taxon>
        <taxon>Eurotatoria</taxon>
        <taxon>Bdelloidea</taxon>
        <taxon>Philodinida</taxon>
        <taxon>Philodinidae</taxon>
        <taxon>Rotaria</taxon>
    </lineage>
</organism>
<evidence type="ECO:0000313" key="3">
    <source>
        <dbReference type="Proteomes" id="UP000663866"/>
    </source>
</evidence>
<proteinExistence type="predicted"/>
<name>A0A821NLN0_9BILA</name>
<gene>
    <name evidence="2" type="ORF">OVN521_LOCUS51404</name>
</gene>
<dbReference type="Proteomes" id="UP000663866">
    <property type="component" value="Unassembled WGS sequence"/>
</dbReference>
<comment type="caution">
    <text evidence="2">The sequence shown here is derived from an EMBL/GenBank/DDBJ whole genome shotgun (WGS) entry which is preliminary data.</text>
</comment>
<reference evidence="2" key="1">
    <citation type="submission" date="2021-02" db="EMBL/GenBank/DDBJ databases">
        <authorList>
            <person name="Nowell W R."/>
        </authorList>
    </citation>
    <scope>NUCLEOTIDE SEQUENCE</scope>
</reference>
<feature type="non-terminal residue" evidence="2">
    <location>
        <position position="58"/>
    </location>
</feature>
<keyword evidence="3" id="KW-1185">Reference proteome</keyword>
<dbReference type="EMBL" id="CAJOBG010123604">
    <property type="protein sequence ID" value="CAF4787698.1"/>
    <property type="molecule type" value="Genomic_DNA"/>
</dbReference>
<dbReference type="AlphaFoldDB" id="A0A821NLN0"/>
<sequence>YDPLLNLYLMDLNRQQEQSVFPKAKLYDEFPKAIDHSDSDSIGGGGEISMSKKYGSLT</sequence>
<feature type="region of interest" description="Disordered" evidence="1">
    <location>
        <begin position="38"/>
        <end position="58"/>
    </location>
</feature>
<feature type="non-terminal residue" evidence="2">
    <location>
        <position position="1"/>
    </location>
</feature>